<dbReference type="PATRIC" id="fig|1195246.3.peg.2367"/>
<proteinExistence type="predicted"/>
<dbReference type="Pfam" id="PF09526">
    <property type="entry name" value="DUF2387"/>
    <property type="match status" value="1"/>
</dbReference>
<dbReference type="NCBIfam" id="TIGR02443">
    <property type="entry name" value="YheV family putative zinc ribbon protein"/>
    <property type="match status" value="1"/>
</dbReference>
<dbReference type="eggNOG" id="COG3529">
    <property type="taxonomic scope" value="Bacteria"/>
</dbReference>
<evidence type="ECO:0000313" key="1">
    <source>
        <dbReference type="EMBL" id="EIW88357.1"/>
    </source>
</evidence>
<dbReference type="SUPFAM" id="SSF57783">
    <property type="entry name" value="Zinc beta-ribbon"/>
    <property type="match status" value="1"/>
</dbReference>
<dbReference type="STRING" id="1195246.AGRI_11922"/>
<dbReference type="Proteomes" id="UP000035062">
    <property type="component" value="Unassembled WGS sequence"/>
</dbReference>
<sequence length="68" mass="7655">MTIRKKKRFIAGATCPQCKATDTMSLFIENNVEKVECVACGHQMAQPEQQVVQSTREKELVIGVFKPE</sequence>
<dbReference type="InterPro" id="IPR012658">
    <property type="entry name" value="YheV"/>
</dbReference>
<dbReference type="AlphaFoldDB" id="I9P0D5"/>
<keyword evidence="2" id="KW-1185">Reference proteome</keyword>
<reference evidence="1 2" key="1">
    <citation type="journal article" date="2012" name="J. Bacteriol.">
        <title>Genome Sequence of Pectin-Degrading Alishewanella agri, Isolated from Landfill Soil.</title>
        <authorList>
            <person name="Kim J."/>
            <person name="Jung J."/>
            <person name="Sung J.S."/>
            <person name="Chun J."/>
            <person name="Park W."/>
        </authorList>
    </citation>
    <scope>NUCLEOTIDE SEQUENCE [LARGE SCALE GENOMIC DNA]</scope>
    <source>
        <strain evidence="1 2">BL06</strain>
    </source>
</reference>
<evidence type="ECO:0000313" key="2">
    <source>
        <dbReference type="Proteomes" id="UP000035062"/>
    </source>
</evidence>
<organism evidence="1 2">
    <name type="scientific">Alishewanella agri BL06</name>
    <dbReference type="NCBI Taxonomy" id="1195246"/>
    <lineage>
        <taxon>Bacteria</taxon>
        <taxon>Pseudomonadati</taxon>
        <taxon>Pseudomonadota</taxon>
        <taxon>Gammaproteobacteria</taxon>
        <taxon>Alteromonadales</taxon>
        <taxon>Alteromonadaceae</taxon>
        <taxon>Alishewanella</taxon>
    </lineage>
</organism>
<dbReference type="RefSeq" id="WP_008985205.1">
    <property type="nucleotide sequence ID" value="NZ_AKKU01000021.1"/>
</dbReference>
<accession>I9P0D5</accession>
<dbReference type="EMBL" id="AKKU01000021">
    <property type="protein sequence ID" value="EIW88357.1"/>
    <property type="molecule type" value="Genomic_DNA"/>
</dbReference>
<protein>
    <submittedName>
        <fullName evidence="1">Uncharacterized protein</fullName>
    </submittedName>
</protein>
<gene>
    <name evidence="1" type="ORF">AGRI_11922</name>
</gene>
<comment type="caution">
    <text evidence="1">The sequence shown here is derived from an EMBL/GenBank/DDBJ whole genome shotgun (WGS) entry which is preliminary data.</text>
</comment>
<name>I9P0D5_9ALTE</name>